<accession>A0A0E9T358</accession>
<sequence>MFPHRRHSNRQVRSSDFGYLNMFGVCIFLWF</sequence>
<name>A0A0E9T358_ANGAN</name>
<dbReference type="AlphaFoldDB" id="A0A0E9T358"/>
<reference evidence="1" key="1">
    <citation type="submission" date="2014-11" db="EMBL/GenBank/DDBJ databases">
        <authorList>
            <person name="Amaro Gonzalez C."/>
        </authorList>
    </citation>
    <scope>NUCLEOTIDE SEQUENCE</scope>
</reference>
<proteinExistence type="predicted"/>
<reference evidence="1" key="2">
    <citation type="journal article" date="2015" name="Fish Shellfish Immunol.">
        <title>Early steps in the European eel (Anguilla anguilla)-Vibrio vulnificus interaction in the gills: Role of the RtxA13 toxin.</title>
        <authorList>
            <person name="Callol A."/>
            <person name="Pajuelo D."/>
            <person name="Ebbesson L."/>
            <person name="Teles M."/>
            <person name="MacKenzie S."/>
            <person name="Amaro C."/>
        </authorList>
    </citation>
    <scope>NUCLEOTIDE SEQUENCE</scope>
</reference>
<evidence type="ECO:0000313" key="1">
    <source>
        <dbReference type="EMBL" id="JAH47907.1"/>
    </source>
</evidence>
<dbReference type="EMBL" id="GBXM01060670">
    <property type="protein sequence ID" value="JAH47907.1"/>
    <property type="molecule type" value="Transcribed_RNA"/>
</dbReference>
<organism evidence="1">
    <name type="scientific">Anguilla anguilla</name>
    <name type="common">European freshwater eel</name>
    <name type="synonym">Muraena anguilla</name>
    <dbReference type="NCBI Taxonomy" id="7936"/>
    <lineage>
        <taxon>Eukaryota</taxon>
        <taxon>Metazoa</taxon>
        <taxon>Chordata</taxon>
        <taxon>Craniata</taxon>
        <taxon>Vertebrata</taxon>
        <taxon>Euteleostomi</taxon>
        <taxon>Actinopterygii</taxon>
        <taxon>Neopterygii</taxon>
        <taxon>Teleostei</taxon>
        <taxon>Anguilliformes</taxon>
        <taxon>Anguillidae</taxon>
        <taxon>Anguilla</taxon>
    </lineage>
</organism>
<protein>
    <submittedName>
        <fullName evidence="1">Uncharacterized protein</fullName>
    </submittedName>
</protein>
<dbReference type="EMBL" id="GBXM01061398">
    <property type="protein sequence ID" value="JAH47179.1"/>
    <property type="molecule type" value="Transcribed_RNA"/>
</dbReference>